<comment type="caution">
    <text evidence="1">The sequence shown here is derived from an EMBL/GenBank/DDBJ whole genome shotgun (WGS) entry which is preliminary data.</text>
</comment>
<dbReference type="Proteomes" id="UP001164250">
    <property type="component" value="Chromosome 13"/>
</dbReference>
<name>A0ACC0ZXU4_9ROSI</name>
<dbReference type="EMBL" id="CM047909">
    <property type="protein sequence ID" value="KAJ0079377.1"/>
    <property type="molecule type" value="Genomic_DNA"/>
</dbReference>
<gene>
    <name evidence="1" type="ORF">Patl1_22508</name>
</gene>
<sequence length="825" mass="93729">MCHVTRKLLLTIGVHPTVIQLDGHDISALPPTSSHDKDDSPRNPAEPAVFIGGACVGGLESLVALHLSDHLVPELVEVGALWDFSYMDKNLEDNASGERGVLYGRARNWNLRFRSRSIPVIDHGDVEQGKLQSAVPLDLSVSEDVPIWSTLWRVFKGYHEPSQDYHKPSDPDDLRVQIGEDHRESFVSDLGRSPDDLASRVSEMDRLILLHDQPQDIQEEDEDEGEDEDEDLKRSCLDKNLEENASWETGVLYGRVKTQNLRFRSRSKQVIDNEDAEQGKLQSAVPLDLSVSEDVSIWSTLWRVVKGYLGFCLGGEHLRSFFIGFVVFEEISCLCYLLFGDGLLNLLTGDLHEYFSLFALIMTLIAMIKPSNAFPMSSINRRSDLLEMCLFLNVQLLVLYSRLFLVPENEELIIEASVLQIVYYSTLVVLLSFKKEPSREPSEPDDLRVQIDEDHHESFQSGFCRSSNDLASRVSKMIRHILRHDQPQDSQGDDEDNKHSLLLYLYHKYKKLALATLFFILEIISSVLELISSVLDITGKGKLVFIGAALVLAVFVFFATLLVYWKGRSTRLPDEKPILNLELLISGTQLFTTLIHLILLLKGDDKYYIPLVPLAFAGFRAFSAYSVFRKKHENGIPNAAEPPAENQVNQLENGIPTAAEPPAENQVNRHENGIPNAAEPPAENQVNQHENGIHNAAEPLAENEVNQRDGSRNIMVHMTVTGKHLNMVIDLTMVTCYEQLFRKLRDEMFQAVKELWGDRPRWDVLYLDISNEAHYLREDKIPWGEFCMAARKVCIRQKEVCKQLDRRWESMPRTSEKGLERALFT</sequence>
<accession>A0ACC0ZXU4</accession>
<proteinExistence type="predicted"/>
<keyword evidence="2" id="KW-1185">Reference proteome</keyword>
<evidence type="ECO:0000313" key="2">
    <source>
        <dbReference type="Proteomes" id="UP001164250"/>
    </source>
</evidence>
<reference evidence="2" key="1">
    <citation type="journal article" date="2023" name="G3 (Bethesda)">
        <title>Genome assembly and association tests identify interacting loci associated with vigor, precocity, and sex in interspecific pistachio rootstocks.</title>
        <authorList>
            <person name="Palmer W."/>
            <person name="Jacygrad E."/>
            <person name="Sagayaradj S."/>
            <person name="Cavanaugh K."/>
            <person name="Han R."/>
            <person name="Bertier L."/>
            <person name="Beede B."/>
            <person name="Kafkas S."/>
            <person name="Golino D."/>
            <person name="Preece J."/>
            <person name="Michelmore R."/>
        </authorList>
    </citation>
    <scope>NUCLEOTIDE SEQUENCE [LARGE SCALE GENOMIC DNA]</scope>
</reference>
<organism evidence="1 2">
    <name type="scientific">Pistacia atlantica</name>
    <dbReference type="NCBI Taxonomy" id="434234"/>
    <lineage>
        <taxon>Eukaryota</taxon>
        <taxon>Viridiplantae</taxon>
        <taxon>Streptophyta</taxon>
        <taxon>Embryophyta</taxon>
        <taxon>Tracheophyta</taxon>
        <taxon>Spermatophyta</taxon>
        <taxon>Magnoliopsida</taxon>
        <taxon>eudicotyledons</taxon>
        <taxon>Gunneridae</taxon>
        <taxon>Pentapetalae</taxon>
        <taxon>rosids</taxon>
        <taxon>malvids</taxon>
        <taxon>Sapindales</taxon>
        <taxon>Anacardiaceae</taxon>
        <taxon>Pistacia</taxon>
    </lineage>
</organism>
<protein>
    <submittedName>
        <fullName evidence="1">Uncharacterized protein</fullName>
    </submittedName>
</protein>
<evidence type="ECO:0000313" key="1">
    <source>
        <dbReference type="EMBL" id="KAJ0079377.1"/>
    </source>
</evidence>